<dbReference type="STRING" id="2594813.A0A395MY64"/>
<accession>A0A395MY64</accession>
<dbReference type="Proteomes" id="UP000265631">
    <property type="component" value="Unassembled WGS sequence"/>
</dbReference>
<organism evidence="1 2">
    <name type="scientific">Fusarium flagelliforme</name>
    <dbReference type="NCBI Taxonomy" id="2675880"/>
    <lineage>
        <taxon>Eukaryota</taxon>
        <taxon>Fungi</taxon>
        <taxon>Dikarya</taxon>
        <taxon>Ascomycota</taxon>
        <taxon>Pezizomycotina</taxon>
        <taxon>Sordariomycetes</taxon>
        <taxon>Hypocreomycetidae</taxon>
        <taxon>Hypocreales</taxon>
        <taxon>Nectriaceae</taxon>
        <taxon>Fusarium</taxon>
        <taxon>Fusarium incarnatum-equiseti species complex</taxon>
    </lineage>
</organism>
<gene>
    <name evidence="1" type="ORF">FIE12Z_2857</name>
</gene>
<dbReference type="AlphaFoldDB" id="A0A395MY64"/>
<evidence type="ECO:0000313" key="2">
    <source>
        <dbReference type="Proteomes" id="UP000265631"/>
    </source>
</evidence>
<name>A0A395MY64_9HYPO</name>
<keyword evidence="2" id="KW-1185">Reference proteome</keyword>
<proteinExistence type="predicted"/>
<sequence length="367" mass="42221">MAFNLDFVHCTICGLVLQGDVVAFSGPHWPELCDAPPSLKVADEEVTRYDAFANTHHGNITFPPDRTEIHPQWDYDVNEDSEDPAEWVGKMYIGIHKSCEQLLNRVMSASPNAKVRSIGEFWLTLERRCARSKMEDAGNIGMHFTPSIPNSQPGQSLSCGLERYYVPLPSLYLYGTEWNSWVSLNFMSELVLALFIDIIWQWNEDPVTIPDLTTALVANLEVAPEPSSQLPKHAKQFRNQIEELPQEVKDHICSFFQYGQTSIECTNLMPQSMWKQVFFQIPFLWDVDAQIVYDKTGKETTAIETWNWEKISRQVMSPAQISPHESEEDNNLGWSHDKVGLRVPDGFTNRRRIWQILEEMYPNDVQH</sequence>
<dbReference type="EMBL" id="PXXK01000057">
    <property type="protein sequence ID" value="RFN52844.1"/>
    <property type="molecule type" value="Genomic_DNA"/>
</dbReference>
<reference evidence="1 2" key="1">
    <citation type="journal article" date="2018" name="PLoS Pathog.">
        <title>Evolution of structural diversity of trichothecenes, a family of toxins produced by plant pathogenic and entomopathogenic fungi.</title>
        <authorList>
            <person name="Proctor R.H."/>
            <person name="McCormick S.P."/>
            <person name="Kim H.S."/>
            <person name="Cardoza R.E."/>
            <person name="Stanley A.M."/>
            <person name="Lindo L."/>
            <person name="Kelly A."/>
            <person name="Brown D.W."/>
            <person name="Lee T."/>
            <person name="Vaughan M.M."/>
            <person name="Alexander N.J."/>
            <person name="Busman M."/>
            <person name="Gutierrez S."/>
        </authorList>
    </citation>
    <scope>NUCLEOTIDE SEQUENCE [LARGE SCALE GENOMIC DNA]</scope>
    <source>
        <strain evidence="1 2">NRRL 13405</strain>
    </source>
</reference>
<protein>
    <submittedName>
        <fullName evidence="1">Uncharacterized protein</fullName>
    </submittedName>
</protein>
<comment type="caution">
    <text evidence="1">The sequence shown here is derived from an EMBL/GenBank/DDBJ whole genome shotgun (WGS) entry which is preliminary data.</text>
</comment>
<evidence type="ECO:0000313" key="1">
    <source>
        <dbReference type="EMBL" id="RFN52844.1"/>
    </source>
</evidence>